<dbReference type="PANTHER" id="PTHR41339:SF1">
    <property type="entry name" value="SECRETED PROTEIN"/>
    <property type="match status" value="1"/>
</dbReference>
<evidence type="ECO:0008006" key="4">
    <source>
        <dbReference type="Google" id="ProtNLM"/>
    </source>
</evidence>
<dbReference type="PROSITE" id="PS51257">
    <property type="entry name" value="PROKAR_LIPOPROTEIN"/>
    <property type="match status" value="1"/>
</dbReference>
<comment type="caution">
    <text evidence="2">The sequence shown here is derived from an EMBL/GenBank/DDBJ whole genome shotgun (WGS) entry which is preliminary data.</text>
</comment>
<dbReference type="PANTHER" id="PTHR41339">
    <property type="entry name" value="LIPL48"/>
    <property type="match status" value="1"/>
</dbReference>
<name>A0A4R6WKS4_9SPHI</name>
<evidence type="ECO:0000313" key="3">
    <source>
        <dbReference type="Proteomes" id="UP000295292"/>
    </source>
</evidence>
<organism evidence="2 3">
    <name type="scientific">Sphingobacterium yanglingense</name>
    <dbReference type="NCBI Taxonomy" id="1437280"/>
    <lineage>
        <taxon>Bacteria</taxon>
        <taxon>Pseudomonadati</taxon>
        <taxon>Bacteroidota</taxon>
        <taxon>Sphingobacteriia</taxon>
        <taxon>Sphingobacteriales</taxon>
        <taxon>Sphingobacteriaceae</taxon>
        <taxon>Sphingobacterium</taxon>
    </lineage>
</organism>
<protein>
    <recommendedName>
        <fullName evidence="4">Parallel beta helix pectate lyase-like protein</fullName>
    </recommendedName>
</protein>
<dbReference type="InterPro" id="IPR011050">
    <property type="entry name" value="Pectin_lyase_fold/virulence"/>
</dbReference>
<dbReference type="SUPFAM" id="SSF51126">
    <property type="entry name" value="Pectin lyase-like"/>
    <property type="match status" value="1"/>
</dbReference>
<accession>A0A4R6WKS4</accession>
<evidence type="ECO:0000256" key="1">
    <source>
        <dbReference type="SAM" id="SignalP"/>
    </source>
</evidence>
<gene>
    <name evidence="2" type="ORF">CLV99_0386</name>
</gene>
<sequence length="403" mass="42774">MKRSTSTLLMLALLATTPMAFTACSKKDDATEIIDNDIRTNLQGEVKDGQNLVLESGTYKLNGPLIVKAGGKLTIKPGVIVEATPFKDGEEIRYIAVAQGGQILAEGTKEKPIVFTAANKVQQAWGGIVLCGKAPINKGNTANAEVSGLPYGGTVANDNSGILKYARIEYSGYSYNADKEFNGLSMFGVGNGTTIEYIQVHEGSDDGFEWFGGTVNTKYLVATANEDDQFDWTEGWNGTNENWYGKEAASKGNRGIEADNNSNNHLANPISNPKIKNLTLIGRGGVGATEQQYGAEPQAMKLRVGTKAIIDNVVLSNWQVGFDVEHNEGIGYVGDGTLKVTNVKFDNVVKKSKGTKTVPAGSPEGTKGESVDVSAIYTENTNATGAGAGTATPEWAKGWTVGL</sequence>
<dbReference type="RefSeq" id="WP_133582796.1">
    <property type="nucleotide sequence ID" value="NZ_SNYV01000004.1"/>
</dbReference>
<evidence type="ECO:0000313" key="2">
    <source>
        <dbReference type="EMBL" id="TDQ81265.1"/>
    </source>
</evidence>
<keyword evidence="1" id="KW-0732">Signal</keyword>
<dbReference type="OrthoDB" id="1521716at2"/>
<dbReference type="Proteomes" id="UP000295292">
    <property type="component" value="Unassembled WGS sequence"/>
</dbReference>
<reference evidence="2 3" key="1">
    <citation type="submission" date="2019-03" db="EMBL/GenBank/DDBJ databases">
        <title>Genomic Encyclopedia of Archaeal and Bacterial Type Strains, Phase II (KMG-II): from individual species to whole genera.</title>
        <authorList>
            <person name="Goeker M."/>
        </authorList>
    </citation>
    <scope>NUCLEOTIDE SEQUENCE [LARGE SCALE GENOMIC DNA]</scope>
    <source>
        <strain evidence="2 3">DSM 28353</strain>
    </source>
</reference>
<feature type="chain" id="PRO_5020804163" description="Parallel beta helix pectate lyase-like protein" evidence="1">
    <location>
        <begin position="23"/>
        <end position="403"/>
    </location>
</feature>
<dbReference type="AlphaFoldDB" id="A0A4R6WKS4"/>
<dbReference type="EMBL" id="SNYV01000004">
    <property type="protein sequence ID" value="TDQ81265.1"/>
    <property type="molecule type" value="Genomic_DNA"/>
</dbReference>
<feature type="signal peptide" evidence="1">
    <location>
        <begin position="1"/>
        <end position="22"/>
    </location>
</feature>
<proteinExistence type="predicted"/>
<keyword evidence="3" id="KW-1185">Reference proteome</keyword>